<protein>
    <submittedName>
        <fullName evidence="2">Uncharacterized protein</fullName>
    </submittedName>
</protein>
<evidence type="ECO:0000313" key="3">
    <source>
        <dbReference type="Proteomes" id="UP000320762"/>
    </source>
</evidence>
<name>A0A550BS77_9AGAR</name>
<dbReference type="EMBL" id="VDMD01000154">
    <property type="protein sequence ID" value="TRM55399.1"/>
    <property type="molecule type" value="Genomic_DNA"/>
</dbReference>
<evidence type="ECO:0000313" key="2">
    <source>
        <dbReference type="EMBL" id="TRM55399.1"/>
    </source>
</evidence>
<evidence type="ECO:0000256" key="1">
    <source>
        <dbReference type="SAM" id="MobiDB-lite"/>
    </source>
</evidence>
<feature type="compositionally biased region" description="Polar residues" evidence="1">
    <location>
        <begin position="31"/>
        <end position="57"/>
    </location>
</feature>
<comment type="caution">
    <text evidence="2">The sequence shown here is derived from an EMBL/GenBank/DDBJ whole genome shotgun (WGS) entry which is preliminary data.</text>
</comment>
<reference evidence="2 3" key="1">
    <citation type="journal article" date="2019" name="New Phytol.">
        <title>Comparative genomics reveals unique wood-decay strategies and fruiting body development in the Schizophyllaceae.</title>
        <authorList>
            <person name="Almasi E."/>
            <person name="Sahu N."/>
            <person name="Krizsan K."/>
            <person name="Balint B."/>
            <person name="Kovacs G.M."/>
            <person name="Kiss B."/>
            <person name="Cseklye J."/>
            <person name="Drula E."/>
            <person name="Henrissat B."/>
            <person name="Nagy I."/>
            <person name="Chovatia M."/>
            <person name="Adam C."/>
            <person name="LaButti K."/>
            <person name="Lipzen A."/>
            <person name="Riley R."/>
            <person name="Grigoriev I.V."/>
            <person name="Nagy L.G."/>
        </authorList>
    </citation>
    <scope>NUCLEOTIDE SEQUENCE [LARGE SCALE GENOMIC DNA]</scope>
    <source>
        <strain evidence="2 3">NL-1724</strain>
    </source>
</reference>
<sequence>MCVAMAASRQNQNAPHAGRSSCIPFPLPSFHRTTARPTLFQHSSSLPAPSHRTTAADSTAKRGGPSSGNLY</sequence>
<dbReference type="Proteomes" id="UP000320762">
    <property type="component" value="Unassembled WGS sequence"/>
</dbReference>
<accession>A0A550BS77</accession>
<dbReference type="AlphaFoldDB" id="A0A550BS77"/>
<proteinExistence type="predicted"/>
<feature type="region of interest" description="Disordered" evidence="1">
    <location>
        <begin position="1"/>
        <end position="71"/>
    </location>
</feature>
<organism evidence="2 3">
    <name type="scientific">Schizophyllum amplum</name>
    <dbReference type="NCBI Taxonomy" id="97359"/>
    <lineage>
        <taxon>Eukaryota</taxon>
        <taxon>Fungi</taxon>
        <taxon>Dikarya</taxon>
        <taxon>Basidiomycota</taxon>
        <taxon>Agaricomycotina</taxon>
        <taxon>Agaricomycetes</taxon>
        <taxon>Agaricomycetidae</taxon>
        <taxon>Agaricales</taxon>
        <taxon>Schizophyllaceae</taxon>
        <taxon>Schizophyllum</taxon>
    </lineage>
</organism>
<gene>
    <name evidence="2" type="ORF">BD626DRAFT_527272</name>
</gene>
<keyword evidence="3" id="KW-1185">Reference proteome</keyword>